<dbReference type="OrthoDB" id="7630939at2"/>
<reference evidence="2 3" key="1">
    <citation type="submission" date="2018-10" db="EMBL/GenBank/DDBJ databases">
        <title>Genomic Encyclopedia of Type Strains, Phase IV (KMG-IV): sequencing the most valuable type-strain genomes for metagenomic binning, comparative biology and taxonomic classification.</title>
        <authorList>
            <person name="Goeker M."/>
        </authorList>
    </citation>
    <scope>NUCLEOTIDE SEQUENCE [LARGE SCALE GENOMIC DNA]</scope>
    <source>
        <strain evidence="2 3">DSM 4734</strain>
    </source>
</reference>
<proteinExistence type="predicted"/>
<feature type="transmembrane region" description="Helical" evidence="1">
    <location>
        <begin position="12"/>
        <end position="36"/>
    </location>
</feature>
<evidence type="ECO:0000256" key="1">
    <source>
        <dbReference type="SAM" id="Phobius"/>
    </source>
</evidence>
<sequence length="144" mass="15189">MSFHEKSNIAMLLLTGGVYAWYFATSAGVLFGGAMSPEDALDLTNTKMLVTVGIIILASIVANIAIAISAPSQANEDADERDKLVEMRGDQRGGFVLALFALAAMASAMTAQPYHLIANLILAGLVASELVKGVSKLVDYRRGV</sequence>
<dbReference type="AlphaFoldDB" id="A0A495DLS9"/>
<feature type="transmembrane region" description="Helical" evidence="1">
    <location>
        <begin position="48"/>
        <end position="72"/>
    </location>
</feature>
<evidence type="ECO:0000313" key="3">
    <source>
        <dbReference type="Proteomes" id="UP000273675"/>
    </source>
</evidence>
<organism evidence="2 3">
    <name type="scientific">Maricaulis maris</name>
    <dbReference type="NCBI Taxonomy" id="74318"/>
    <lineage>
        <taxon>Bacteria</taxon>
        <taxon>Pseudomonadati</taxon>
        <taxon>Pseudomonadota</taxon>
        <taxon>Alphaproteobacteria</taxon>
        <taxon>Maricaulales</taxon>
        <taxon>Maricaulaceae</taxon>
        <taxon>Maricaulis</taxon>
    </lineage>
</organism>
<dbReference type="RefSeq" id="WP_075188774.1">
    <property type="nucleotide sequence ID" value="NZ_RBIM01000001.1"/>
</dbReference>
<keyword evidence="1" id="KW-0472">Membrane</keyword>
<accession>A0A495DLS9</accession>
<comment type="caution">
    <text evidence="2">The sequence shown here is derived from an EMBL/GenBank/DDBJ whole genome shotgun (WGS) entry which is preliminary data.</text>
</comment>
<feature type="transmembrane region" description="Helical" evidence="1">
    <location>
        <begin position="116"/>
        <end position="134"/>
    </location>
</feature>
<evidence type="ECO:0000313" key="2">
    <source>
        <dbReference type="EMBL" id="RKR03877.1"/>
    </source>
</evidence>
<name>A0A495DLS9_9PROT</name>
<dbReference type="EMBL" id="RBIM01000001">
    <property type="protein sequence ID" value="RKR03877.1"/>
    <property type="molecule type" value="Genomic_DNA"/>
</dbReference>
<feature type="transmembrane region" description="Helical" evidence="1">
    <location>
        <begin position="93"/>
        <end position="110"/>
    </location>
</feature>
<keyword evidence="1" id="KW-1133">Transmembrane helix</keyword>
<dbReference type="Proteomes" id="UP000273675">
    <property type="component" value="Unassembled WGS sequence"/>
</dbReference>
<protein>
    <submittedName>
        <fullName evidence="2">Uncharacterized protein</fullName>
    </submittedName>
</protein>
<gene>
    <name evidence="2" type="ORF">C7435_0320</name>
</gene>
<keyword evidence="1" id="KW-0812">Transmembrane</keyword>